<gene>
    <name evidence="2" type="ORF">B0A77_06735</name>
</gene>
<evidence type="ECO:0008006" key="4">
    <source>
        <dbReference type="Google" id="ProtNLM"/>
    </source>
</evidence>
<comment type="caution">
    <text evidence="2">The sequence shown here is derived from an EMBL/GenBank/DDBJ whole genome shotgun (WGS) entry which is preliminary data.</text>
</comment>
<dbReference type="PANTHER" id="PTHR31252">
    <property type="entry name" value="DUF4419 DOMAIN-CONTAINING PROTEIN"/>
    <property type="match status" value="1"/>
</dbReference>
<keyword evidence="1" id="KW-0812">Transmembrane</keyword>
<evidence type="ECO:0000256" key="1">
    <source>
        <dbReference type="SAM" id="Phobius"/>
    </source>
</evidence>
<evidence type="ECO:0000313" key="2">
    <source>
        <dbReference type="EMBL" id="PDS24947.1"/>
    </source>
</evidence>
<protein>
    <recommendedName>
        <fullName evidence="4">DUF4419 domain-containing protein</fullName>
    </recommendedName>
</protein>
<dbReference type="OrthoDB" id="9806766at2"/>
<dbReference type="Proteomes" id="UP000220828">
    <property type="component" value="Unassembled WGS sequence"/>
</dbReference>
<dbReference type="EMBL" id="PCMW01000034">
    <property type="protein sequence ID" value="PDS24947.1"/>
    <property type="molecule type" value="Genomic_DNA"/>
</dbReference>
<accession>A0A2H3KCB7</accession>
<dbReference type="RefSeq" id="WP_097553956.1">
    <property type="nucleotide sequence ID" value="NZ_PCMW01000034.1"/>
</dbReference>
<evidence type="ECO:0000313" key="3">
    <source>
        <dbReference type="Proteomes" id="UP000220828"/>
    </source>
</evidence>
<sequence length="414" mass="47986">MRYIFTLLSLLLVSNLIGQVKIKCDDVKLANKPLSEVSYVKAIEKRINGQFEACEFRLRNEMFVETEIHPFVSTLYMAYSDHRPVSISPDMIWLLICQGFSTHVNLNTEELRNKFVSFNDKKKLVVNTQFISDKFKKGSKNSPWELAFPMMADSISKYVKKDIHSLYVQSFSTTTPTEKAAYEIALLDVMSGYFEYEYATACGIPEINIEGTKFDWIKIKNNLNSLKGHGIDKWIYSLEPIMQQFIDASESKIDKTFWENIFKRKDESGGPYITGWIIKFFPYISNGSQEMIPNPYINKEPKEFMEGLETNQFNNGLSKASFIWNYFGKEYEMEFLAGFVGIKQDKKSLTLRPEIGWLVKDKNSSKKKVETNKLGKKESPTPNISFKDNRKYILPLIIVTLIGIFIAYKMKYKK</sequence>
<organism evidence="2 3">
    <name type="scientific">Flavobacterium branchiophilum</name>
    <dbReference type="NCBI Taxonomy" id="55197"/>
    <lineage>
        <taxon>Bacteria</taxon>
        <taxon>Pseudomonadati</taxon>
        <taxon>Bacteroidota</taxon>
        <taxon>Flavobacteriia</taxon>
        <taxon>Flavobacteriales</taxon>
        <taxon>Flavobacteriaceae</taxon>
        <taxon>Flavobacterium</taxon>
    </lineage>
</organism>
<keyword evidence="1" id="KW-0472">Membrane</keyword>
<reference evidence="2 3" key="1">
    <citation type="submission" date="2017-09" db="EMBL/GenBank/DDBJ databases">
        <title>Whole genomes of Flavobacteriaceae.</title>
        <authorList>
            <person name="Stine C."/>
            <person name="Li C."/>
            <person name="Tadesse D."/>
        </authorList>
    </citation>
    <scope>NUCLEOTIDE SEQUENCE [LARGE SCALE GENOMIC DNA]</scope>
    <source>
        <strain evidence="2 3">ATCC 35036</strain>
    </source>
</reference>
<keyword evidence="1" id="KW-1133">Transmembrane helix</keyword>
<feature type="transmembrane region" description="Helical" evidence="1">
    <location>
        <begin position="392"/>
        <end position="408"/>
    </location>
</feature>
<dbReference type="AlphaFoldDB" id="A0A2H3KCB7"/>
<proteinExistence type="predicted"/>
<dbReference type="Pfam" id="PF14388">
    <property type="entry name" value="DUF4419"/>
    <property type="match status" value="1"/>
</dbReference>
<dbReference type="InterPro" id="IPR025533">
    <property type="entry name" value="DUF4419"/>
</dbReference>
<dbReference type="PANTHER" id="PTHR31252:SF11">
    <property type="entry name" value="DUF4419 DOMAIN-CONTAINING PROTEIN"/>
    <property type="match status" value="1"/>
</dbReference>
<name>A0A2H3KCB7_9FLAO</name>